<dbReference type="CDD" id="cd00075">
    <property type="entry name" value="HATPase"/>
    <property type="match status" value="1"/>
</dbReference>
<evidence type="ECO:0000313" key="15">
    <source>
        <dbReference type="Proteomes" id="UP000586918"/>
    </source>
</evidence>
<dbReference type="PANTHER" id="PTHR45436:SF5">
    <property type="entry name" value="SENSOR HISTIDINE KINASE TRCS"/>
    <property type="match status" value="1"/>
</dbReference>
<feature type="transmembrane region" description="Helical" evidence="11">
    <location>
        <begin position="197"/>
        <end position="217"/>
    </location>
</feature>
<dbReference type="SMART" id="SM00387">
    <property type="entry name" value="HATPase_c"/>
    <property type="match status" value="1"/>
</dbReference>
<keyword evidence="8 11" id="KW-1133">Transmembrane helix</keyword>
<dbReference type="Gene3D" id="6.10.340.10">
    <property type="match status" value="1"/>
</dbReference>
<evidence type="ECO:0000256" key="10">
    <source>
        <dbReference type="ARBA" id="ARBA00023136"/>
    </source>
</evidence>
<dbReference type="GO" id="GO:0005886">
    <property type="term" value="C:plasma membrane"/>
    <property type="evidence" value="ECO:0007669"/>
    <property type="project" value="UniProtKB-SubCell"/>
</dbReference>
<dbReference type="InterPro" id="IPR005467">
    <property type="entry name" value="His_kinase_dom"/>
</dbReference>
<keyword evidence="15" id="KW-1185">Reference proteome</keyword>
<dbReference type="SMART" id="SM00388">
    <property type="entry name" value="HisKA"/>
    <property type="match status" value="1"/>
</dbReference>
<sequence length="499" mass="52842">MSAQAGGAGTTGGPRASWRRGLRRVSAARTRIIGWVLLLVLAALAVVTLVTWRLLIQATDERMDTSLQTEVGEFGRLTASGINPTSGLPFASVDEVLNFGITYNLARPNEKILGYVDGTFRYQSRQQAPVLLKDDARFTELAGGVVEPASGRYASAVGEVRYLAVPVTLAGDPARGVLVVAYFADQERQAADEAARLMLLVGGITMLAAAAAAWVVAGRILRPLRAVAATARTITETDLSGRIPADRAGRAGPDELGELVGTVNAMLDRVENGVAAQRRFVDDAGHELRTPVTIVRGHLEVLDPADADDVRATVALVDDELDRMNRMVSDLLLLARSGQPTFLHPAPVDVAALTADILDKLSALGDRRWVLETAANIDAVLDPQRVTQALIALADNACRHTGVDDRIAIGSQLTGGELRFWVSDSGPGVAPEDRDRVFERFARGSSGPRSDGAGLGLAIVTAIAEAHGGRVLLDSVPGRGATFTLVLPAVPADPEELEE</sequence>
<dbReference type="GO" id="GO:0000155">
    <property type="term" value="F:phosphorelay sensor kinase activity"/>
    <property type="evidence" value="ECO:0007669"/>
    <property type="project" value="InterPro"/>
</dbReference>
<evidence type="ECO:0000256" key="5">
    <source>
        <dbReference type="ARBA" id="ARBA00022679"/>
    </source>
</evidence>
<keyword evidence="7 14" id="KW-0418">Kinase</keyword>
<dbReference type="AlphaFoldDB" id="A0A848DG72"/>
<name>A0A848DG72_9PSEU</name>
<dbReference type="InterPro" id="IPR003661">
    <property type="entry name" value="HisK_dim/P_dom"/>
</dbReference>
<keyword evidence="6 11" id="KW-0812">Transmembrane</keyword>
<proteinExistence type="predicted"/>
<feature type="domain" description="Histidine kinase" evidence="12">
    <location>
        <begin position="283"/>
        <end position="491"/>
    </location>
</feature>
<reference evidence="14 15" key="1">
    <citation type="submission" date="2020-04" db="EMBL/GenBank/DDBJ databases">
        <authorList>
            <person name="Klaysubun C."/>
            <person name="Duangmal K."/>
            <person name="Lipun K."/>
        </authorList>
    </citation>
    <scope>NUCLEOTIDE SEQUENCE [LARGE SCALE GENOMIC DNA]</scope>
    <source>
        <strain evidence="14 15">DSM 45300</strain>
    </source>
</reference>
<dbReference type="Gene3D" id="1.10.287.130">
    <property type="match status" value="1"/>
</dbReference>
<keyword evidence="5" id="KW-0808">Transferase</keyword>
<dbReference type="PROSITE" id="PS50885">
    <property type="entry name" value="HAMP"/>
    <property type="match status" value="1"/>
</dbReference>
<gene>
    <name evidence="14" type="ORF">HF519_08110</name>
</gene>
<protein>
    <recommendedName>
        <fullName evidence="3">histidine kinase</fullName>
        <ecNumber evidence="3">2.7.13.3</ecNumber>
    </recommendedName>
</protein>
<evidence type="ECO:0000256" key="1">
    <source>
        <dbReference type="ARBA" id="ARBA00000085"/>
    </source>
</evidence>
<organism evidence="14 15">
    <name type="scientific">Pseudonocardia bannensis</name>
    <dbReference type="NCBI Taxonomy" id="630973"/>
    <lineage>
        <taxon>Bacteria</taxon>
        <taxon>Bacillati</taxon>
        <taxon>Actinomycetota</taxon>
        <taxon>Actinomycetes</taxon>
        <taxon>Pseudonocardiales</taxon>
        <taxon>Pseudonocardiaceae</taxon>
        <taxon>Pseudonocardia</taxon>
    </lineage>
</organism>
<evidence type="ECO:0000259" key="13">
    <source>
        <dbReference type="PROSITE" id="PS50885"/>
    </source>
</evidence>
<dbReference type="InterPro" id="IPR004358">
    <property type="entry name" value="Sig_transdc_His_kin-like_C"/>
</dbReference>
<comment type="catalytic activity">
    <reaction evidence="1">
        <text>ATP + protein L-histidine = ADP + protein N-phospho-L-histidine.</text>
        <dbReference type="EC" id="2.7.13.3"/>
    </reaction>
</comment>
<dbReference type="SUPFAM" id="SSF55874">
    <property type="entry name" value="ATPase domain of HSP90 chaperone/DNA topoisomerase II/histidine kinase"/>
    <property type="match status" value="1"/>
</dbReference>
<dbReference type="SUPFAM" id="SSF47384">
    <property type="entry name" value="Homodimeric domain of signal transducing histidine kinase"/>
    <property type="match status" value="1"/>
</dbReference>
<dbReference type="Pfam" id="PF02518">
    <property type="entry name" value="HATPase_c"/>
    <property type="match status" value="1"/>
</dbReference>
<dbReference type="InterPro" id="IPR036097">
    <property type="entry name" value="HisK_dim/P_sf"/>
</dbReference>
<keyword evidence="10 11" id="KW-0472">Membrane</keyword>
<dbReference type="InterPro" id="IPR050428">
    <property type="entry name" value="TCS_sensor_his_kinase"/>
</dbReference>
<evidence type="ECO:0000256" key="3">
    <source>
        <dbReference type="ARBA" id="ARBA00012438"/>
    </source>
</evidence>
<dbReference type="CDD" id="cd06225">
    <property type="entry name" value="HAMP"/>
    <property type="match status" value="1"/>
</dbReference>
<dbReference type="PRINTS" id="PR00344">
    <property type="entry name" value="BCTRLSENSOR"/>
</dbReference>
<keyword evidence="4" id="KW-0597">Phosphoprotein</keyword>
<evidence type="ECO:0000256" key="9">
    <source>
        <dbReference type="ARBA" id="ARBA00023012"/>
    </source>
</evidence>
<dbReference type="EC" id="2.7.13.3" evidence="3"/>
<dbReference type="PROSITE" id="PS50109">
    <property type="entry name" value="HIS_KIN"/>
    <property type="match status" value="1"/>
</dbReference>
<evidence type="ECO:0000256" key="4">
    <source>
        <dbReference type="ARBA" id="ARBA00022553"/>
    </source>
</evidence>
<evidence type="ECO:0000256" key="8">
    <source>
        <dbReference type="ARBA" id="ARBA00022989"/>
    </source>
</evidence>
<dbReference type="SMART" id="SM00304">
    <property type="entry name" value="HAMP"/>
    <property type="match status" value="1"/>
</dbReference>
<evidence type="ECO:0000313" key="14">
    <source>
        <dbReference type="EMBL" id="NMH91549.1"/>
    </source>
</evidence>
<accession>A0A848DG72</accession>
<feature type="transmembrane region" description="Helical" evidence="11">
    <location>
        <begin position="32"/>
        <end position="55"/>
    </location>
</feature>
<dbReference type="SUPFAM" id="SSF158472">
    <property type="entry name" value="HAMP domain-like"/>
    <property type="match status" value="1"/>
</dbReference>
<dbReference type="Pfam" id="PF00672">
    <property type="entry name" value="HAMP"/>
    <property type="match status" value="1"/>
</dbReference>
<comment type="subcellular location">
    <subcellularLocation>
        <location evidence="2">Cell membrane</location>
    </subcellularLocation>
</comment>
<dbReference type="Gene3D" id="3.30.565.10">
    <property type="entry name" value="Histidine kinase-like ATPase, C-terminal domain"/>
    <property type="match status" value="1"/>
</dbReference>
<dbReference type="InterPro" id="IPR036890">
    <property type="entry name" value="HATPase_C_sf"/>
</dbReference>
<dbReference type="InterPro" id="IPR003660">
    <property type="entry name" value="HAMP_dom"/>
</dbReference>
<dbReference type="CDD" id="cd00082">
    <property type="entry name" value="HisKA"/>
    <property type="match status" value="1"/>
</dbReference>
<dbReference type="Pfam" id="PF00512">
    <property type="entry name" value="HisKA"/>
    <property type="match status" value="1"/>
</dbReference>
<dbReference type="PANTHER" id="PTHR45436">
    <property type="entry name" value="SENSOR HISTIDINE KINASE YKOH"/>
    <property type="match status" value="1"/>
</dbReference>
<dbReference type="RefSeq" id="WP_169411726.1">
    <property type="nucleotide sequence ID" value="NZ_JAAXKZ010000020.1"/>
</dbReference>
<evidence type="ECO:0000259" key="12">
    <source>
        <dbReference type="PROSITE" id="PS50109"/>
    </source>
</evidence>
<evidence type="ECO:0000256" key="7">
    <source>
        <dbReference type="ARBA" id="ARBA00022777"/>
    </source>
</evidence>
<feature type="domain" description="HAMP" evidence="13">
    <location>
        <begin position="218"/>
        <end position="275"/>
    </location>
</feature>
<comment type="caution">
    <text evidence="14">The sequence shown here is derived from an EMBL/GenBank/DDBJ whole genome shotgun (WGS) entry which is preliminary data.</text>
</comment>
<evidence type="ECO:0000256" key="11">
    <source>
        <dbReference type="SAM" id="Phobius"/>
    </source>
</evidence>
<keyword evidence="9" id="KW-0902">Two-component regulatory system</keyword>
<evidence type="ECO:0000256" key="2">
    <source>
        <dbReference type="ARBA" id="ARBA00004236"/>
    </source>
</evidence>
<dbReference type="EMBL" id="JAAXKZ010000020">
    <property type="protein sequence ID" value="NMH91549.1"/>
    <property type="molecule type" value="Genomic_DNA"/>
</dbReference>
<evidence type="ECO:0000256" key="6">
    <source>
        <dbReference type="ARBA" id="ARBA00022692"/>
    </source>
</evidence>
<dbReference type="Proteomes" id="UP000586918">
    <property type="component" value="Unassembled WGS sequence"/>
</dbReference>
<dbReference type="InterPro" id="IPR003594">
    <property type="entry name" value="HATPase_dom"/>
</dbReference>